<dbReference type="InterPro" id="IPR038750">
    <property type="entry name" value="YczE/YyaS-like"/>
</dbReference>
<dbReference type="AlphaFoldDB" id="A0A4Q2K0B7"/>
<dbReference type="PANTHER" id="PTHR40078:SF1">
    <property type="entry name" value="INTEGRAL MEMBRANE PROTEIN"/>
    <property type="match status" value="1"/>
</dbReference>
<feature type="transmembrane region" description="Helical" evidence="1">
    <location>
        <begin position="158"/>
        <end position="180"/>
    </location>
</feature>
<sequence>MKHMVGRWCLLAIGIVVMAAGIVIVTKSATGNTPISSTGYVLSVAFPSVSYGVFMFFWNIALLLGQVVILRRHFKALALLQIPISVLFSLSIDAFNGVLSWLVPVNYALSLITLAVGIVTLALGVSCTVVANVTMNCGEALVAAITSKTGWNFGHTKVGFDISCVIIACVVSFSTMGTLVGVREGTVAAAVITGFVVNFFVRIMGGARPAIGAEHEQTAA</sequence>
<feature type="transmembrane region" description="Helical" evidence="1">
    <location>
        <begin position="76"/>
        <end position="95"/>
    </location>
</feature>
<dbReference type="EMBL" id="SDPW01000001">
    <property type="protein sequence ID" value="RXZ53291.1"/>
    <property type="molecule type" value="Genomic_DNA"/>
</dbReference>
<evidence type="ECO:0000256" key="1">
    <source>
        <dbReference type="SAM" id="Phobius"/>
    </source>
</evidence>
<keyword evidence="1" id="KW-0812">Transmembrane</keyword>
<dbReference type="Proteomes" id="UP000293345">
    <property type="component" value="Unassembled WGS sequence"/>
</dbReference>
<feature type="transmembrane region" description="Helical" evidence="1">
    <location>
        <begin position="38"/>
        <end position="64"/>
    </location>
</feature>
<feature type="transmembrane region" description="Helical" evidence="1">
    <location>
        <begin position="186"/>
        <end position="205"/>
    </location>
</feature>
<gene>
    <name evidence="2" type="ORF">ET524_01350</name>
</gene>
<dbReference type="Pfam" id="PF19700">
    <property type="entry name" value="DUF6198"/>
    <property type="match status" value="1"/>
</dbReference>
<keyword evidence="1" id="KW-0472">Membrane</keyword>
<comment type="caution">
    <text evidence="2">The sequence shown here is derived from an EMBL/GenBank/DDBJ whole genome shotgun (WGS) entry which is preliminary data.</text>
</comment>
<feature type="transmembrane region" description="Helical" evidence="1">
    <location>
        <begin position="7"/>
        <end position="26"/>
    </location>
</feature>
<feature type="transmembrane region" description="Helical" evidence="1">
    <location>
        <begin position="107"/>
        <end position="131"/>
    </location>
</feature>
<proteinExistence type="predicted"/>
<evidence type="ECO:0000313" key="3">
    <source>
        <dbReference type="Proteomes" id="UP000293345"/>
    </source>
</evidence>
<dbReference type="PANTHER" id="PTHR40078">
    <property type="entry name" value="INTEGRAL MEMBRANE PROTEIN-RELATED"/>
    <property type="match status" value="1"/>
</dbReference>
<protein>
    <submittedName>
        <fullName evidence="2">YitT family protein</fullName>
    </submittedName>
</protein>
<organism evidence="2 3">
    <name type="scientific">Senegalimassilia faecalis</name>
    <dbReference type="NCBI Taxonomy" id="2509433"/>
    <lineage>
        <taxon>Bacteria</taxon>
        <taxon>Bacillati</taxon>
        <taxon>Actinomycetota</taxon>
        <taxon>Coriobacteriia</taxon>
        <taxon>Coriobacteriales</taxon>
        <taxon>Coriobacteriaceae</taxon>
        <taxon>Senegalimassilia</taxon>
    </lineage>
</organism>
<keyword evidence="1" id="KW-1133">Transmembrane helix</keyword>
<evidence type="ECO:0000313" key="2">
    <source>
        <dbReference type="EMBL" id="RXZ53291.1"/>
    </source>
</evidence>
<name>A0A4Q2K0B7_9ACTN</name>
<accession>A0A4Q2K0B7</accession>
<reference evidence="2 3" key="1">
    <citation type="submission" date="2019-01" db="EMBL/GenBank/DDBJ databases">
        <title>Senegalimassilia sp. nov. KGMB04484 isolated human feces.</title>
        <authorList>
            <person name="Han K.-I."/>
            <person name="Kim J.-S."/>
            <person name="Lee K.C."/>
            <person name="Suh M.K."/>
            <person name="Eom M.K."/>
            <person name="Lee J.H."/>
            <person name="Park S.-H."/>
            <person name="Kang S.W."/>
            <person name="Park J.-E."/>
            <person name="Oh B.S."/>
            <person name="Yu S.Y."/>
            <person name="Choi S.-H."/>
            <person name="Lee D.H."/>
            <person name="Yoon H."/>
            <person name="Kim B.-Y."/>
            <person name="Lee J.H."/>
            <person name="Lee J.-S."/>
        </authorList>
    </citation>
    <scope>NUCLEOTIDE SEQUENCE [LARGE SCALE GENOMIC DNA]</scope>
    <source>
        <strain evidence="2 3">KGMB04484</strain>
    </source>
</reference>
<dbReference type="OrthoDB" id="87655at2"/>
<keyword evidence="3" id="KW-1185">Reference proteome</keyword>
<dbReference type="RefSeq" id="WP_129423021.1">
    <property type="nucleotide sequence ID" value="NZ_SDPW01000001.1"/>
</dbReference>